<reference evidence="1 2" key="1">
    <citation type="journal article" date="2016" name="Nat. Commun.">
        <title>Thousands of microbial genomes shed light on interconnected biogeochemical processes in an aquifer system.</title>
        <authorList>
            <person name="Anantharaman K."/>
            <person name="Brown C.T."/>
            <person name="Hug L.A."/>
            <person name="Sharon I."/>
            <person name="Castelle C.J."/>
            <person name="Probst A.J."/>
            <person name="Thomas B.C."/>
            <person name="Singh A."/>
            <person name="Wilkins M.J."/>
            <person name="Karaoz U."/>
            <person name="Brodie E.L."/>
            <person name="Williams K.H."/>
            <person name="Hubbard S.S."/>
            <person name="Banfield J.F."/>
        </authorList>
    </citation>
    <scope>NUCLEOTIDE SEQUENCE [LARGE SCALE GENOMIC DNA]</scope>
</reference>
<dbReference type="Proteomes" id="UP000176854">
    <property type="component" value="Unassembled WGS sequence"/>
</dbReference>
<accession>A0A1F5ZBK7</accession>
<evidence type="ECO:0000313" key="2">
    <source>
        <dbReference type="Proteomes" id="UP000176854"/>
    </source>
</evidence>
<protein>
    <submittedName>
        <fullName evidence="1">Uncharacterized protein</fullName>
    </submittedName>
</protein>
<dbReference type="EMBL" id="MFJC01000020">
    <property type="protein sequence ID" value="OGG09507.1"/>
    <property type="molecule type" value="Genomic_DNA"/>
</dbReference>
<sequence length="61" mass="7155">MQLDRDAIEEFKQIYQREYGKRLSEAEAVEFGTRLIGLVKVVYGENLPKVLFDKQHKKANN</sequence>
<organism evidence="1 2">
    <name type="scientific">Candidatus Gottesmanbacteria bacterium RBG_16_43_7</name>
    <dbReference type="NCBI Taxonomy" id="1798373"/>
    <lineage>
        <taxon>Bacteria</taxon>
        <taxon>Candidatus Gottesmaniibacteriota</taxon>
    </lineage>
</organism>
<evidence type="ECO:0000313" key="1">
    <source>
        <dbReference type="EMBL" id="OGG09507.1"/>
    </source>
</evidence>
<name>A0A1F5ZBK7_9BACT</name>
<gene>
    <name evidence="1" type="ORF">A2154_02315</name>
</gene>
<proteinExistence type="predicted"/>
<dbReference type="AlphaFoldDB" id="A0A1F5ZBK7"/>
<comment type="caution">
    <text evidence="1">The sequence shown here is derived from an EMBL/GenBank/DDBJ whole genome shotgun (WGS) entry which is preliminary data.</text>
</comment>